<feature type="compositionally biased region" description="Low complexity" evidence="13">
    <location>
        <begin position="435"/>
        <end position="449"/>
    </location>
</feature>
<sequence>MTQTIAPRVRTLVLLLLAVTGALLAGAAPASAHAALTGSDPGQGAVVDTAPTQVSLTFSEQIAVSDDAVRVLDPKGKRIDKGEPANPGGTTYTVQLLSGLPDGTYTVAYQVVSADSHPVAGAFTFSIGAPSETTVSVSAQASDDGLIGWLYGFGRYVSYAGFVVMAGGAAFVLACWGRGAGVRAVQRLVVSGWMALTGATLALLLLRGSYTTSGKVGDVFDLSLLGDVLQTKTGAALVSRLLLLAAAALFIAVLFGAYDKREDEEKRDLTFGLAIGGTVVAAGIAASWAMSEHASQGLQPGIAMPVDVLHLLAVAAWLGGLTALLVALYRAPADTPIGQDAVQRFSRLAFGSVVTLVVTGVYQSWRQLGSWSAFTDTRYGQLLLAKIVLVALMVAAASVSRRWTARLAGTPATVTHDRERQTAAAGAGPGPPSPARAGPGATWGRSGPGRPRPERTRPGRLSPGRPSPGRAGTVRPRQAKATPGPPHRARPTPGPPHRARPTPGPPRPAPGPGPGPGRARVLPGPSGPRRALAPLSSRGSGPRWRAPGRSDCGTPTPTVSICAAPYSRKRA</sequence>
<protein>
    <recommendedName>
        <fullName evidence="12">Protein YobA</fullName>
    </recommendedName>
</protein>
<evidence type="ECO:0000259" key="16">
    <source>
        <dbReference type="Pfam" id="PF04234"/>
    </source>
</evidence>
<feature type="signal peptide" evidence="15">
    <location>
        <begin position="1"/>
        <end position="34"/>
    </location>
</feature>
<feature type="chain" id="PRO_5043938914" description="Protein YobA" evidence="15">
    <location>
        <begin position="35"/>
        <end position="571"/>
    </location>
</feature>
<accession>A0AAT9HZW1</accession>
<keyword evidence="10" id="KW-0186">Copper</keyword>
<evidence type="ECO:0000256" key="10">
    <source>
        <dbReference type="ARBA" id="ARBA00023008"/>
    </source>
</evidence>
<dbReference type="PANTHER" id="PTHR34820">
    <property type="entry name" value="INNER MEMBRANE PROTEIN YEBZ"/>
    <property type="match status" value="1"/>
</dbReference>
<keyword evidence="5 14" id="KW-0812">Transmembrane</keyword>
<keyword evidence="9 14" id="KW-1133">Transmembrane helix</keyword>
<evidence type="ECO:0000256" key="15">
    <source>
        <dbReference type="SAM" id="SignalP"/>
    </source>
</evidence>
<dbReference type="AlphaFoldDB" id="A0AAT9HZW1"/>
<feature type="transmembrane region" description="Helical" evidence="14">
    <location>
        <begin position="156"/>
        <end position="176"/>
    </location>
</feature>
<evidence type="ECO:0000256" key="9">
    <source>
        <dbReference type="ARBA" id="ARBA00022989"/>
    </source>
</evidence>
<dbReference type="GO" id="GO:0005507">
    <property type="term" value="F:copper ion binding"/>
    <property type="evidence" value="ECO:0007669"/>
    <property type="project" value="InterPro"/>
</dbReference>
<dbReference type="InterPro" id="IPR014756">
    <property type="entry name" value="Ig_E-set"/>
</dbReference>
<dbReference type="GO" id="GO:0005886">
    <property type="term" value="C:plasma membrane"/>
    <property type="evidence" value="ECO:0007669"/>
    <property type="project" value="UniProtKB-SubCell"/>
</dbReference>
<feature type="transmembrane region" description="Helical" evidence="14">
    <location>
        <begin position="188"/>
        <end position="206"/>
    </location>
</feature>
<evidence type="ECO:0000256" key="4">
    <source>
        <dbReference type="ARBA" id="ARBA00022475"/>
    </source>
</evidence>
<comment type="subcellular location">
    <subcellularLocation>
        <location evidence="2">Cell membrane</location>
        <topology evidence="2">Multi-pass membrane protein</topology>
    </subcellularLocation>
    <subcellularLocation>
        <location evidence="1">Periplasm</location>
    </subcellularLocation>
</comment>
<reference evidence="18" key="2">
    <citation type="submission" date="2024-07" db="EMBL/GenBank/DDBJ databases">
        <title>Streptomyces haneummycinica sp. nov., a new antibiotic-producing actinobacterium isolated from marine sediment.</title>
        <authorList>
            <person name="Uemura M."/>
            <person name="Hamada M."/>
            <person name="Hirano S."/>
            <person name="Kobayashi K."/>
            <person name="Ohshiro T."/>
            <person name="Kobayashi T."/>
            <person name="Terahara T."/>
        </authorList>
    </citation>
    <scope>NUCLEOTIDE SEQUENCE</scope>
    <source>
        <strain evidence="18">KM77-8</strain>
    </source>
</reference>
<keyword evidence="4" id="KW-1003">Cell membrane</keyword>
<name>A0AAT9HZW1_9ACTN</name>
<feature type="domain" description="Copper resistance protein D" evidence="17">
    <location>
        <begin position="341"/>
        <end position="409"/>
    </location>
</feature>
<feature type="transmembrane region" description="Helical" evidence="14">
    <location>
        <begin position="377"/>
        <end position="397"/>
    </location>
</feature>
<dbReference type="PANTHER" id="PTHR34820:SF4">
    <property type="entry name" value="INNER MEMBRANE PROTEIN YEBZ"/>
    <property type="match status" value="1"/>
</dbReference>
<feature type="transmembrane region" description="Helical" evidence="14">
    <location>
        <begin position="308"/>
        <end position="328"/>
    </location>
</feature>
<dbReference type="GO" id="GO:0006825">
    <property type="term" value="P:copper ion transport"/>
    <property type="evidence" value="ECO:0007669"/>
    <property type="project" value="InterPro"/>
</dbReference>
<dbReference type="Gene3D" id="2.60.40.1220">
    <property type="match status" value="1"/>
</dbReference>
<dbReference type="InterPro" id="IPR008457">
    <property type="entry name" value="Cu-R_CopD_dom"/>
</dbReference>
<evidence type="ECO:0000313" key="18">
    <source>
        <dbReference type="EMBL" id="BFO22905.1"/>
    </source>
</evidence>
<dbReference type="FunFam" id="2.60.40.1220:FF:000001">
    <property type="entry name" value="CopC domain-containing protein YobA"/>
    <property type="match status" value="1"/>
</dbReference>
<evidence type="ECO:0000256" key="5">
    <source>
        <dbReference type="ARBA" id="ARBA00022692"/>
    </source>
</evidence>
<dbReference type="Pfam" id="PF05425">
    <property type="entry name" value="CopD"/>
    <property type="match status" value="1"/>
</dbReference>
<dbReference type="InterPro" id="IPR014755">
    <property type="entry name" value="Cu-Rt/internalin_Ig-like"/>
</dbReference>
<evidence type="ECO:0000256" key="11">
    <source>
        <dbReference type="ARBA" id="ARBA00023136"/>
    </source>
</evidence>
<evidence type="ECO:0000256" key="7">
    <source>
        <dbReference type="ARBA" id="ARBA00022729"/>
    </source>
</evidence>
<dbReference type="GO" id="GO:0046688">
    <property type="term" value="P:response to copper ion"/>
    <property type="evidence" value="ECO:0007669"/>
    <property type="project" value="InterPro"/>
</dbReference>
<feature type="region of interest" description="Disordered" evidence="13">
    <location>
        <begin position="410"/>
        <end position="558"/>
    </location>
</feature>
<evidence type="ECO:0000256" key="14">
    <source>
        <dbReference type="SAM" id="Phobius"/>
    </source>
</evidence>
<feature type="domain" description="CopC" evidence="16">
    <location>
        <begin position="33"/>
        <end position="127"/>
    </location>
</feature>
<keyword evidence="11 14" id="KW-0472">Membrane</keyword>
<feature type="compositionally biased region" description="Pro residues" evidence="13">
    <location>
        <begin position="492"/>
        <end position="515"/>
    </location>
</feature>
<evidence type="ECO:0000256" key="3">
    <source>
        <dbReference type="ARBA" id="ARBA00010509"/>
    </source>
</evidence>
<feature type="compositionally biased region" description="Low complexity" evidence="13">
    <location>
        <begin position="459"/>
        <end position="472"/>
    </location>
</feature>
<evidence type="ECO:0000256" key="2">
    <source>
        <dbReference type="ARBA" id="ARBA00004651"/>
    </source>
</evidence>
<comment type="similarity">
    <text evidence="3">Belongs to the CopC family.</text>
</comment>
<proteinExistence type="inferred from homology"/>
<dbReference type="Pfam" id="PF04234">
    <property type="entry name" value="CopC"/>
    <property type="match status" value="1"/>
</dbReference>
<dbReference type="SUPFAM" id="SSF81296">
    <property type="entry name" value="E set domains"/>
    <property type="match status" value="1"/>
</dbReference>
<reference evidence="18" key="1">
    <citation type="submission" date="2024-06" db="EMBL/GenBank/DDBJ databases">
        <authorList>
            <consortium name="consrtm"/>
            <person name="Uemura M."/>
            <person name="Terahara T."/>
        </authorList>
    </citation>
    <scope>NUCLEOTIDE SEQUENCE</scope>
    <source>
        <strain evidence="18">KM77-8</strain>
    </source>
</reference>
<evidence type="ECO:0000256" key="6">
    <source>
        <dbReference type="ARBA" id="ARBA00022723"/>
    </source>
</evidence>
<organism evidence="18">
    <name type="scientific">Streptomyces haneummycinicus</name>
    <dbReference type="NCBI Taxonomy" id="3074435"/>
    <lineage>
        <taxon>Bacteria</taxon>
        <taxon>Bacillati</taxon>
        <taxon>Actinomycetota</taxon>
        <taxon>Actinomycetes</taxon>
        <taxon>Kitasatosporales</taxon>
        <taxon>Streptomycetaceae</taxon>
        <taxon>Streptomyces</taxon>
    </lineage>
</organism>
<feature type="transmembrane region" description="Helical" evidence="14">
    <location>
        <begin position="348"/>
        <end position="365"/>
    </location>
</feature>
<dbReference type="EMBL" id="AP035768">
    <property type="protein sequence ID" value="BFO22905.1"/>
    <property type="molecule type" value="Genomic_DNA"/>
</dbReference>
<keyword evidence="7 15" id="KW-0732">Signal</keyword>
<keyword evidence="8" id="KW-0574">Periplasm</keyword>
<evidence type="ECO:0000259" key="17">
    <source>
        <dbReference type="Pfam" id="PF05425"/>
    </source>
</evidence>
<gene>
    <name evidence="18" type="ORF">SHKM778_92930</name>
</gene>
<dbReference type="InterPro" id="IPR032694">
    <property type="entry name" value="CopC/D"/>
</dbReference>
<feature type="transmembrane region" description="Helical" evidence="14">
    <location>
        <begin position="269"/>
        <end position="288"/>
    </location>
</feature>
<evidence type="ECO:0000256" key="12">
    <source>
        <dbReference type="ARBA" id="ARBA00070395"/>
    </source>
</evidence>
<evidence type="ECO:0000256" key="13">
    <source>
        <dbReference type="SAM" id="MobiDB-lite"/>
    </source>
</evidence>
<dbReference type="InterPro" id="IPR007348">
    <property type="entry name" value="CopC_dom"/>
</dbReference>
<evidence type="ECO:0000256" key="1">
    <source>
        <dbReference type="ARBA" id="ARBA00004418"/>
    </source>
</evidence>
<feature type="transmembrane region" description="Helical" evidence="14">
    <location>
        <begin position="237"/>
        <end position="257"/>
    </location>
</feature>
<evidence type="ECO:0000256" key="8">
    <source>
        <dbReference type="ARBA" id="ARBA00022764"/>
    </source>
</evidence>
<dbReference type="GO" id="GO:0042597">
    <property type="term" value="C:periplasmic space"/>
    <property type="evidence" value="ECO:0007669"/>
    <property type="project" value="UniProtKB-SubCell"/>
</dbReference>
<keyword evidence="6" id="KW-0479">Metal-binding</keyword>